<dbReference type="GO" id="GO:0051301">
    <property type="term" value="P:cell division"/>
    <property type="evidence" value="ECO:0007669"/>
    <property type="project" value="UniProtKB-UniRule"/>
</dbReference>
<evidence type="ECO:0000256" key="8">
    <source>
        <dbReference type="SAM" id="MobiDB-lite"/>
    </source>
</evidence>
<feature type="compositionally biased region" description="Basic and acidic residues" evidence="8">
    <location>
        <begin position="27"/>
        <end position="38"/>
    </location>
</feature>
<dbReference type="HAMAP" id="MF_00631">
    <property type="entry name" value="CrgA"/>
    <property type="match status" value="1"/>
</dbReference>
<evidence type="ECO:0000313" key="10">
    <source>
        <dbReference type="Proteomes" id="UP000245507"/>
    </source>
</evidence>
<evidence type="ECO:0000256" key="4">
    <source>
        <dbReference type="ARBA" id="ARBA00022989"/>
    </source>
</evidence>
<reference evidence="9 10" key="1">
    <citation type="submission" date="2018-05" db="EMBL/GenBank/DDBJ databases">
        <title>Nocardioides silvaticus genome.</title>
        <authorList>
            <person name="Li C."/>
            <person name="Wang G."/>
        </authorList>
    </citation>
    <scope>NUCLEOTIDE SEQUENCE [LARGE SCALE GENOMIC DNA]</scope>
    <source>
        <strain evidence="9 10">CCTCC AB 2018079</strain>
    </source>
</reference>
<keyword evidence="6 7" id="KW-0131">Cell cycle</keyword>
<evidence type="ECO:0000256" key="5">
    <source>
        <dbReference type="ARBA" id="ARBA00023136"/>
    </source>
</evidence>
<protein>
    <recommendedName>
        <fullName evidence="7">Cell division protein CrgA</fullName>
    </recommendedName>
</protein>
<evidence type="ECO:0000256" key="7">
    <source>
        <dbReference type="HAMAP-Rule" id="MF_00631"/>
    </source>
</evidence>
<evidence type="ECO:0000256" key="6">
    <source>
        <dbReference type="ARBA" id="ARBA00023306"/>
    </source>
</evidence>
<keyword evidence="10" id="KW-1185">Reference proteome</keyword>
<dbReference type="Pfam" id="PF06781">
    <property type="entry name" value="CrgA"/>
    <property type="match status" value="1"/>
</dbReference>
<keyword evidence="1 7" id="KW-1003">Cell membrane</keyword>
<feature type="transmembrane region" description="Helical" evidence="7">
    <location>
        <begin position="136"/>
        <end position="157"/>
    </location>
</feature>
<sequence>MVSRVGADRYVVTEEPRAVKIPRPNLKRSDKTERDAFKDPSSGPTFSPRFLVSLVLMLGGIAWIAYYYIGVRPVAGFGDDDKPALDPESFEPGVVTGWNFVGDLQEWNYLIGFAAIMLGLIIAAHPSTPLGRGRGVVVGMLGCFLIGLLWICTYYIVGTGDNAQDLAVFNDLEQKNLFVGIAFMAVGFTFATKWE</sequence>
<dbReference type="InterPro" id="IPR009619">
    <property type="entry name" value="CrgA"/>
</dbReference>
<evidence type="ECO:0000313" key="9">
    <source>
        <dbReference type="EMBL" id="PWN02725.1"/>
    </source>
</evidence>
<organism evidence="9 10">
    <name type="scientific">Nocardioides silvaticus</name>
    <dbReference type="NCBI Taxonomy" id="2201891"/>
    <lineage>
        <taxon>Bacteria</taxon>
        <taxon>Bacillati</taxon>
        <taxon>Actinomycetota</taxon>
        <taxon>Actinomycetes</taxon>
        <taxon>Propionibacteriales</taxon>
        <taxon>Nocardioidaceae</taxon>
        <taxon>Nocardioides</taxon>
    </lineage>
</organism>
<comment type="function">
    <text evidence="7">Involved in cell division.</text>
</comment>
<name>A0A316TI07_9ACTN</name>
<evidence type="ECO:0000256" key="1">
    <source>
        <dbReference type="ARBA" id="ARBA00022475"/>
    </source>
</evidence>
<feature type="transmembrane region" description="Helical" evidence="7">
    <location>
        <begin position="177"/>
        <end position="194"/>
    </location>
</feature>
<keyword evidence="2 7" id="KW-0132">Cell division</keyword>
<dbReference type="AlphaFoldDB" id="A0A316TI07"/>
<comment type="similarity">
    <text evidence="7">Belongs to the CrgA family.</text>
</comment>
<dbReference type="EMBL" id="QGDD01000005">
    <property type="protein sequence ID" value="PWN02725.1"/>
    <property type="molecule type" value="Genomic_DNA"/>
</dbReference>
<dbReference type="GO" id="GO:0005886">
    <property type="term" value="C:plasma membrane"/>
    <property type="evidence" value="ECO:0007669"/>
    <property type="project" value="UniProtKB-SubCell"/>
</dbReference>
<gene>
    <name evidence="7" type="primary">crgA</name>
    <name evidence="9" type="ORF">DJ010_12805</name>
</gene>
<evidence type="ECO:0000256" key="2">
    <source>
        <dbReference type="ARBA" id="ARBA00022618"/>
    </source>
</evidence>
<evidence type="ECO:0000256" key="3">
    <source>
        <dbReference type="ARBA" id="ARBA00022692"/>
    </source>
</evidence>
<feature type="transmembrane region" description="Helical" evidence="7">
    <location>
        <begin position="107"/>
        <end position="124"/>
    </location>
</feature>
<feature type="transmembrane region" description="Helical" evidence="7">
    <location>
        <begin position="50"/>
        <end position="69"/>
    </location>
</feature>
<keyword evidence="3 7" id="KW-0812">Transmembrane</keyword>
<comment type="subcellular location">
    <subcellularLocation>
        <location evidence="7">Cell membrane</location>
        <topology evidence="7">Multi-pass membrane protein</topology>
    </subcellularLocation>
</comment>
<dbReference type="OrthoDB" id="5189646at2"/>
<comment type="caution">
    <text evidence="9">The sequence shown here is derived from an EMBL/GenBank/DDBJ whole genome shotgun (WGS) entry which is preliminary data.</text>
</comment>
<keyword evidence="5 7" id="KW-0472">Membrane</keyword>
<comment type="caution">
    <text evidence="7">Lacks conserved residue(s) required for the propagation of feature annotation.</text>
</comment>
<dbReference type="Proteomes" id="UP000245507">
    <property type="component" value="Unassembled WGS sequence"/>
</dbReference>
<keyword evidence="4 7" id="KW-1133">Transmembrane helix</keyword>
<accession>A0A316TI07</accession>
<feature type="region of interest" description="Disordered" evidence="8">
    <location>
        <begin position="22"/>
        <end position="43"/>
    </location>
</feature>
<proteinExistence type="inferred from homology"/>